<proteinExistence type="predicted"/>
<feature type="transmembrane region" description="Helical" evidence="1">
    <location>
        <begin position="239"/>
        <end position="257"/>
    </location>
</feature>
<dbReference type="PANTHER" id="PTHR32166:SF63">
    <property type="entry name" value="HAT TRANSPOSON SUPERFAMILY PROTEIN"/>
    <property type="match status" value="1"/>
</dbReference>
<comment type="caution">
    <text evidence="4">The sequence shown here is derived from an EMBL/GenBank/DDBJ whole genome shotgun (WGS) entry which is preliminary data.</text>
</comment>
<name>A0ABQ8H9H8_9ROSI</name>
<evidence type="ECO:0000256" key="1">
    <source>
        <dbReference type="SAM" id="Phobius"/>
    </source>
</evidence>
<organism evidence="4 5">
    <name type="scientific">Xanthoceras sorbifolium</name>
    <dbReference type="NCBI Taxonomy" id="99658"/>
    <lineage>
        <taxon>Eukaryota</taxon>
        <taxon>Viridiplantae</taxon>
        <taxon>Streptophyta</taxon>
        <taxon>Embryophyta</taxon>
        <taxon>Tracheophyta</taxon>
        <taxon>Spermatophyta</taxon>
        <taxon>Magnoliopsida</taxon>
        <taxon>eudicotyledons</taxon>
        <taxon>Gunneridae</taxon>
        <taxon>Pentapetalae</taxon>
        <taxon>rosids</taxon>
        <taxon>malvids</taxon>
        <taxon>Sapindales</taxon>
        <taxon>Sapindaceae</taxon>
        <taxon>Xanthoceroideae</taxon>
        <taxon>Xanthoceras</taxon>
    </lineage>
</organism>
<accession>A0ABQ8H9H8</accession>
<dbReference type="SUPFAM" id="SSF53098">
    <property type="entry name" value="Ribonuclease H-like"/>
    <property type="match status" value="1"/>
</dbReference>
<dbReference type="InterPro" id="IPR008906">
    <property type="entry name" value="HATC_C_dom"/>
</dbReference>
<dbReference type="Pfam" id="PF05699">
    <property type="entry name" value="Dimer_Tnp_hAT"/>
    <property type="match status" value="1"/>
</dbReference>
<dbReference type="EMBL" id="JAFEMO010000013">
    <property type="protein sequence ID" value="KAH7550562.1"/>
    <property type="molecule type" value="Genomic_DNA"/>
</dbReference>
<keyword evidence="1" id="KW-0472">Membrane</keyword>
<keyword evidence="1" id="KW-0812">Transmembrane</keyword>
<feature type="domain" description="DUF659" evidence="2">
    <location>
        <begin position="131"/>
        <end position="270"/>
    </location>
</feature>
<dbReference type="InterPro" id="IPR012337">
    <property type="entry name" value="RNaseH-like_sf"/>
</dbReference>
<evidence type="ECO:0000259" key="3">
    <source>
        <dbReference type="Pfam" id="PF05699"/>
    </source>
</evidence>
<dbReference type="PANTHER" id="PTHR32166">
    <property type="entry name" value="OSJNBA0013A04.12 PROTEIN"/>
    <property type="match status" value="1"/>
</dbReference>
<dbReference type="Proteomes" id="UP000827721">
    <property type="component" value="Unassembled WGS sequence"/>
</dbReference>
<evidence type="ECO:0000259" key="2">
    <source>
        <dbReference type="Pfam" id="PF04937"/>
    </source>
</evidence>
<dbReference type="InterPro" id="IPR007021">
    <property type="entry name" value="DUF659"/>
</dbReference>
<reference evidence="4 5" key="1">
    <citation type="submission" date="2021-02" db="EMBL/GenBank/DDBJ databases">
        <title>Plant Genome Project.</title>
        <authorList>
            <person name="Zhang R.-G."/>
        </authorList>
    </citation>
    <scope>NUCLEOTIDE SEQUENCE [LARGE SCALE GENOMIC DNA]</scope>
    <source>
        <tissue evidence="4">Leaves</tissue>
    </source>
</reference>
<keyword evidence="1" id="KW-1133">Transmembrane helix</keyword>
<sequence>MVRRNMLIDVHEHGIALDEKKKKVKCNYCGKVVSGFYRLKCHLGSLRGDVVPCGVVPSNVKDLMMAQLLENKRKSLTKEVGQLCHPDLPLKRKWTASAKAELKSDQVMVSTIDEKQVPAESSMQAHNTNEQNDVKQIEEYVKKVRDSWPVTGCSILIEEWDDDKGRHLVNFLIDCLEGTIYIRSFDLSTYVGSFNAFEMLLQEVMENVGLKNVVQIIISSTITRLWRATKDIVSKRKNMCWSLGASYCIGLMLYYSGMIRPFREILNKAMTLTKFIHGHTDVLTMFRSYSHGHDLVSKPYKIRPLMAFFTMGNIVSQKNNMKDMVASSEWTDSIWASATEGKWVVDLLRDVTFWRGAHIFLAAVTPLVRILVPINGIDKLLVGSIYNSILRAKKEIKNKLGNKASFYMPFWRVIDFVWDVYLHRPLHAAGYYLNPGIFYSENFHVDGEVATGLESCILNMVEDPDVQTLIYEQLEEYTQGKGAFKDGSTLQGIEDVSPIEWWSCYGAQCPELQKFAIHILSQTCDGTSRYDLKKSLAEELLLTNERLNPTEHQRLKDLTFVEYNKQLKNSKMKAFGDIYVSTDEKIDPMDDWSLTNIPPPEQGS</sequence>
<feature type="domain" description="HAT C-terminal dimerisation" evidence="3">
    <location>
        <begin position="491"/>
        <end position="563"/>
    </location>
</feature>
<evidence type="ECO:0000313" key="4">
    <source>
        <dbReference type="EMBL" id="KAH7550562.1"/>
    </source>
</evidence>
<gene>
    <name evidence="4" type="ORF">JRO89_XS13G0218200</name>
</gene>
<evidence type="ECO:0000313" key="5">
    <source>
        <dbReference type="Proteomes" id="UP000827721"/>
    </source>
</evidence>
<keyword evidence="5" id="KW-1185">Reference proteome</keyword>
<dbReference type="Pfam" id="PF04937">
    <property type="entry name" value="DUF659"/>
    <property type="match status" value="1"/>
</dbReference>
<protein>
    <submittedName>
        <fullName evidence="4">Uncharacterized protein</fullName>
    </submittedName>
</protein>